<feature type="coiled-coil region" evidence="8">
    <location>
        <begin position="994"/>
        <end position="1038"/>
    </location>
</feature>
<feature type="coiled-coil region" evidence="8">
    <location>
        <begin position="1381"/>
        <end position="1408"/>
    </location>
</feature>
<feature type="coiled-coil region" evidence="8">
    <location>
        <begin position="1547"/>
        <end position="1678"/>
    </location>
</feature>
<evidence type="ECO:0000256" key="5">
    <source>
        <dbReference type="ARBA" id="ARBA00023054"/>
    </source>
</evidence>
<proteinExistence type="predicted"/>
<dbReference type="PANTHER" id="PTHR18879:SF20">
    <property type="entry name" value="CENTROSOMAL PROTEIN OF 290 KDA"/>
    <property type="match status" value="1"/>
</dbReference>
<feature type="coiled-coil region" evidence="8">
    <location>
        <begin position="719"/>
        <end position="778"/>
    </location>
</feature>
<evidence type="ECO:0000313" key="12">
    <source>
        <dbReference type="Proteomes" id="UP001217089"/>
    </source>
</evidence>
<comment type="caution">
    <text evidence="11">The sequence shown here is derived from an EMBL/GenBank/DDBJ whole genome shotgun (WGS) entry which is preliminary data.</text>
</comment>
<keyword evidence="12" id="KW-1185">Reference proteome</keyword>
<keyword evidence="5 8" id="KW-0175">Coiled coil</keyword>
<feature type="coiled-coil region" evidence="8">
    <location>
        <begin position="1969"/>
        <end position="2249"/>
    </location>
</feature>
<keyword evidence="6" id="KW-0206">Cytoskeleton</keyword>
<feature type="region of interest" description="Disordered" evidence="9">
    <location>
        <begin position="1871"/>
        <end position="1895"/>
    </location>
</feature>
<dbReference type="InterPro" id="IPR032321">
    <property type="entry name" value="Cep209_CC5"/>
</dbReference>
<keyword evidence="7" id="KW-0966">Cell projection</keyword>
<evidence type="ECO:0000256" key="4">
    <source>
        <dbReference type="ARBA" id="ARBA00022794"/>
    </source>
</evidence>
<sequence length="2347" mass="274628">MPPLEWDKVMAATPAKLSDDDVEEFYESLVSYDPTPESDAAKLQKLFEVAKAVMKNKNESVEDMMNEFEKEAKESKKKEEALLSEQDKLKKKIAELEYSERISELEKELKELRDDNDQLRQDLSDYKLQVQAHRETFVSSRGEDAEYREKLARKNHELAEAMEELQNLTDANDEYQKKIDDMNAQLQDAINNMDRITEDYMKLQSVLQKSDAVTDKLKEENEILKAQVIDLNEQVQSKTDADDAIMVAVNNKIEEWKEIIQEKDANIMELQDREFRMREQLIAANMDSDKASVAALSKVVKEKDKQIEELTEQIKNYVDEMEANAAVIDDLRAELQKTGTGPGDRQHQKIKELQNEVKYQKQKCEDIEKELKSASHDAREKDKDLTNALERMQQYESFALYLVIFVFTLFLFVLIENKNVVTICPQGEYGLAEAVAEIKDCRNQIKVRDRQIEELTQHINKAEMKINDIEEENEDLRYRLGMDPKEPLDLTEFRKNKKLRKEEEKALNFILQKEVEKLEDERIELKRKIRKLAQQTGQRAVALGLTAEDMMAVQDFQEEIKATRAQTSQTQKGVSIATRIKREVEEEEAGLRHREYDQDFKENLREMDKLYRENAELKVKVKHFEEDNNQLEQGLKEVLENMKKYSPDEKDAEQGLMQFPTLERMLAIEKMEAELKESKDMGGGPGLFQAMPLPQAMAVTSSEVISNLNEHLIITLQEISLKEESMKKMETSLENYKRKFAVMRHQQGLLYQDYLKDKNEWETEMKTVKEKLHELEGMREEDKVRIQEFDRLLESLSKDDTEVRRRLSEMTRRITVLRVNEKALTRRYQTMEEMDGSMRKEVNRYKNEIAAIETAVAERMGYLQRFKDMATYKIGVLQKTLDDSVPNNDLEMVNRKYHELTEKYRDTLEKENTLVTKAEAITGLEGEVKRLTEENDVYRKTLLIEKEKLHSLEAAVEELHKRDSDVITVSKKITTLEMKELNERQRAEHAVRMYEQQRAILQDVETRNKDLEEKFSEITKSNLELQKIERELRDELANSVTKAVSDADRKRIQDLEGLEITLRHEISKLKEVCEVAGTQVKTLEMQQLSKEKEFQSLRQQLLDFQVQSDEKTIIGKLHRHIVQLQVSEGTAVKRLTETQKKVTKLEAMVLRLEQRLDDKDQTLYHNRTEAQNKAKHLKRNLQELRIQFAGAVPLSRQEKFSKAMMQLQQNKNKLELELRKVTDDRFEVEEKLAEVELQRNSLQELIETLKDGRGAAKVMEWRGKMDAIRLEELKQKRLNAKLHRQITYLEGNVQAHEVTIADLEADNVRLLKDYEDRQLRWEQRELELERTIANMEQQAAQIAGAASQFEAALGALPDAKLPLSKQLEQAVTTIKVNVKTILDTQAESKILKERNKELEKQLRDAEHTIIARDKLVSELRLRMPATADRDEIIIKATTSVTQAMQQKVVDKNFESEHSIKIAQSTISSLQQRIQQKEETIAKYQELLNQARADMQEMNRRHEQDLKNMQQKIHMNTDAAFNKFKEAAQELMAKQSIQPASSKQLKRLSELEDTVAEQDNAMAAMSEKIKQREEEITSLKIKLQEHSREYSLERERMIDEMKEELEKKEREIEDYQRQSEHMKKEIELLTEEVATLKEHNTRAPTTTMKNLVERLKNQLALKEKQHQALSKALTELRADMVQQAQEHVKYHSEESSQEANIQKIIDKHTKEMVDQIDELQTQVERQKKEIKKRKDQQNTLQTEIDDLREEMGRLNAYSSMPKKSSDDHKQHELEEMRRRVRMLEDELKRKQQVAEKPYERVKEQPKESPKEKSDEVIKWEERKKWQKTVEKMKLTIQEKEQDVEKYQRANKMMKDQLDRAIRDKDTLEKTVTRLQRQGAGPVAPPSGPSEKPDHKVEELKTKNYQLQEEVANLRRQLTLGKEAAFTEVQLRNQHLSEQLEQMEKVVSKQVSATSMERGSGGGPSVGVKEYQEVFEKNQELQRQMLKLSEENIELKFEAEQARKDIPRLKIGESGKSTRELEKTIALLKKVVERVQNENEQLKKTPSIATHDQVQSLKVENSGLKSQLEELRHKMGASLSERYTSAQKGTAKMMNDYESMRKDLMKEVETNEKLRIKISNLEVHKEQLESQLHDHKSKTEFGRPSMEAMDSKGWKSVVATRMYEGKVKDLESEIEKKNKLLGDTKTLLKEAAEREQLLIIERDEMRQKMAILERFPASGPVGTSSEMVRDYQQSRLIIERLENEKKQLLYELDLGDEIMAKATAYDRLMDENVEVKMELKSVTLDRDKLNLEVQRLKKELKNFGPDFFEEIEDLKYNYKQILERNLLYEEKLQQLSRQFGVPVDIPGLP</sequence>
<evidence type="ECO:0000256" key="3">
    <source>
        <dbReference type="ARBA" id="ARBA00022490"/>
    </source>
</evidence>
<evidence type="ECO:0000256" key="8">
    <source>
        <dbReference type="SAM" id="Coils"/>
    </source>
</evidence>
<dbReference type="Proteomes" id="UP001217089">
    <property type="component" value="Unassembled WGS sequence"/>
</dbReference>
<feature type="region of interest" description="Disordered" evidence="9">
    <location>
        <begin position="1782"/>
        <end position="1815"/>
    </location>
</feature>
<accession>A0ABQ9FFR0</accession>
<feature type="coiled-coil region" evidence="8">
    <location>
        <begin position="51"/>
        <end position="384"/>
    </location>
</feature>
<evidence type="ECO:0000256" key="6">
    <source>
        <dbReference type="ARBA" id="ARBA00023212"/>
    </source>
</evidence>
<evidence type="ECO:0000259" key="10">
    <source>
        <dbReference type="Pfam" id="PF16574"/>
    </source>
</evidence>
<feature type="domain" description="Centrosomal protein of 290kDa coiled-coil region" evidence="10">
    <location>
        <begin position="1203"/>
        <end position="1330"/>
    </location>
</feature>
<feature type="coiled-coil region" evidence="8">
    <location>
        <begin position="1293"/>
        <end position="1338"/>
    </location>
</feature>
<dbReference type="EMBL" id="JARBDR010000337">
    <property type="protein sequence ID" value="KAJ8314697.1"/>
    <property type="molecule type" value="Genomic_DNA"/>
</dbReference>
<feature type="coiled-coil region" evidence="8">
    <location>
        <begin position="2277"/>
        <end position="2336"/>
    </location>
</feature>
<name>A0ABQ9FFR0_TEGGR</name>
<evidence type="ECO:0000313" key="11">
    <source>
        <dbReference type="EMBL" id="KAJ8314697.1"/>
    </source>
</evidence>
<evidence type="ECO:0000256" key="7">
    <source>
        <dbReference type="ARBA" id="ARBA00023273"/>
    </source>
</evidence>
<dbReference type="PANTHER" id="PTHR18879">
    <property type="entry name" value="CENTROSOMAL PROTEIN OF 290 KDA"/>
    <property type="match status" value="1"/>
</dbReference>
<gene>
    <name evidence="11" type="ORF">KUTeg_006847</name>
</gene>
<organism evidence="11 12">
    <name type="scientific">Tegillarca granosa</name>
    <name type="common">Malaysian cockle</name>
    <name type="synonym">Anadara granosa</name>
    <dbReference type="NCBI Taxonomy" id="220873"/>
    <lineage>
        <taxon>Eukaryota</taxon>
        <taxon>Metazoa</taxon>
        <taxon>Spiralia</taxon>
        <taxon>Lophotrochozoa</taxon>
        <taxon>Mollusca</taxon>
        <taxon>Bivalvia</taxon>
        <taxon>Autobranchia</taxon>
        <taxon>Pteriomorphia</taxon>
        <taxon>Arcoida</taxon>
        <taxon>Arcoidea</taxon>
        <taxon>Arcidae</taxon>
        <taxon>Tegillarca</taxon>
    </lineage>
</organism>
<evidence type="ECO:0000256" key="2">
    <source>
        <dbReference type="ARBA" id="ARBA00004300"/>
    </source>
</evidence>
<keyword evidence="3" id="KW-0963">Cytoplasm</keyword>
<protein>
    <recommendedName>
        <fullName evidence="10">Centrosomal protein of 290kDa coiled-coil region domain-containing protein</fullName>
    </recommendedName>
</protein>
<evidence type="ECO:0000256" key="1">
    <source>
        <dbReference type="ARBA" id="ARBA00004120"/>
    </source>
</evidence>
<dbReference type="Pfam" id="PF16574">
    <property type="entry name" value="CEP209_CC5"/>
    <property type="match status" value="1"/>
</dbReference>
<reference evidence="11 12" key="1">
    <citation type="submission" date="2022-12" db="EMBL/GenBank/DDBJ databases">
        <title>Chromosome-level genome of Tegillarca granosa.</title>
        <authorList>
            <person name="Kim J."/>
        </authorList>
    </citation>
    <scope>NUCLEOTIDE SEQUENCE [LARGE SCALE GENOMIC DNA]</scope>
    <source>
        <strain evidence="11">Teg-2019</strain>
        <tissue evidence="11">Adductor muscle</tissue>
    </source>
</reference>
<feature type="coiled-coil region" evidence="8">
    <location>
        <begin position="890"/>
        <end position="962"/>
    </location>
</feature>
<feature type="coiled-coil region" evidence="8">
    <location>
        <begin position="1135"/>
        <end position="1252"/>
    </location>
</feature>
<keyword evidence="4" id="KW-0970">Cilium biogenesis/degradation</keyword>
<feature type="coiled-coil region" evidence="8">
    <location>
        <begin position="600"/>
        <end position="641"/>
    </location>
</feature>
<feature type="coiled-coil region" evidence="8">
    <location>
        <begin position="1459"/>
        <end position="1511"/>
    </location>
</feature>
<dbReference type="InterPro" id="IPR026201">
    <property type="entry name" value="Cep290"/>
</dbReference>
<feature type="coiled-coil region" evidence="8">
    <location>
        <begin position="445"/>
        <end position="538"/>
    </location>
</feature>
<evidence type="ECO:0000256" key="9">
    <source>
        <dbReference type="SAM" id="MobiDB-lite"/>
    </source>
</evidence>
<comment type="subcellular location">
    <subcellularLocation>
        <location evidence="1">Cytoplasm</location>
        <location evidence="1">Cytoskeleton</location>
        <location evidence="1">Cilium basal body</location>
    </subcellularLocation>
    <subcellularLocation>
        <location evidence="2">Cytoplasm</location>
        <location evidence="2">Cytoskeleton</location>
        <location evidence="2">Microtubule organizing center</location>
        <location evidence="2">Centrosome</location>
    </subcellularLocation>
</comment>